<reference evidence="1" key="2">
    <citation type="submission" date="2023-01" db="EMBL/GenBank/DDBJ databases">
        <authorList>
            <person name="Sun Q."/>
            <person name="Evtushenko L."/>
        </authorList>
    </citation>
    <scope>NUCLEOTIDE SEQUENCE</scope>
    <source>
        <strain evidence="1">VKM B-2484</strain>
    </source>
</reference>
<evidence type="ECO:0008006" key="3">
    <source>
        <dbReference type="Google" id="ProtNLM"/>
    </source>
</evidence>
<dbReference type="SUPFAM" id="SSF53474">
    <property type="entry name" value="alpha/beta-Hydrolases"/>
    <property type="match status" value="1"/>
</dbReference>
<protein>
    <recommendedName>
        <fullName evidence="3">Esterase/lipase superfamily enzyme</fullName>
    </recommendedName>
</protein>
<proteinExistence type="predicted"/>
<comment type="caution">
    <text evidence="1">The sequence shown here is derived from an EMBL/GenBank/DDBJ whole genome shotgun (WGS) entry which is preliminary data.</text>
</comment>
<dbReference type="InterPro" id="IPR029058">
    <property type="entry name" value="AB_hydrolase_fold"/>
</dbReference>
<dbReference type="InterPro" id="IPR014586">
    <property type="entry name" value="UCP033909"/>
</dbReference>
<sequence>MLRGASRGSRRGVAWLFVAAVLAPALAGCASRPGDDALSVIEVDPVSISEHTILVASARARDPRPGVFYNGERTPELSFAKVEIGVPPTHKPGMVEAPTRSPPNPATDMVVLEAEYRDTPKQFSADLKSELAKYPAGKRQAVIFVHGYNTLFSEALYRLTQMVEDSKAPGVPVLFTWASRGEIADYVYDTNSATAARDRLEETIRLVFDSGADQVTIFAHSMGNWVTVEALRQIQISGRPLPLNKLGNIILAAPDIDVDVFKSQLKRMGKPPKPFIVIVSSDDKALAFSDFIAGDKPRLGAYTHDTELVELGAVVIDMSKVKSTDGFNHAKFAQLAELAPQLRGMLARAAQSNGGTPVEVAGIQFSGLDRMRAAQVAAGLPAHSQSSAGETHQNDPVVDTATSIVSAGAVARP</sequence>
<dbReference type="InterPro" id="IPR010297">
    <property type="entry name" value="DUF900_hydrolase"/>
</dbReference>
<reference evidence="1" key="1">
    <citation type="journal article" date="2014" name="Int. J. Syst. Evol. Microbiol.">
        <title>Complete genome sequence of Corynebacterium casei LMG S-19264T (=DSM 44701T), isolated from a smear-ripened cheese.</title>
        <authorList>
            <consortium name="US DOE Joint Genome Institute (JGI-PGF)"/>
            <person name="Walter F."/>
            <person name="Albersmeier A."/>
            <person name="Kalinowski J."/>
            <person name="Ruckert C."/>
        </authorList>
    </citation>
    <scope>NUCLEOTIDE SEQUENCE</scope>
    <source>
        <strain evidence="1">VKM B-2484</strain>
    </source>
</reference>
<dbReference type="PIRSF" id="PIRSF033909">
    <property type="entry name" value="UCP033909"/>
    <property type="match status" value="1"/>
</dbReference>
<dbReference type="PANTHER" id="PTHR36513">
    <property type="entry name" value="ABC TRANSMEMBRANE TYPE-1 DOMAIN-CONTAINING PROTEIN"/>
    <property type="match status" value="1"/>
</dbReference>
<dbReference type="Gene3D" id="3.40.50.1820">
    <property type="entry name" value="alpha/beta hydrolase"/>
    <property type="match status" value="1"/>
</dbReference>
<dbReference type="AlphaFoldDB" id="A0A9W6MYC2"/>
<dbReference type="Pfam" id="PF05990">
    <property type="entry name" value="DUF900"/>
    <property type="match status" value="1"/>
</dbReference>
<dbReference type="EMBL" id="BSFJ01000004">
    <property type="protein sequence ID" value="GLK70795.1"/>
    <property type="molecule type" value="Genomic_DNA"/>
</dbReference>
<dbReference type="Proteomes" id="UP001143370">
    <property type="component" value="Unassembled WGS sequence"/>
</dbReference>
<keyword evidence="2" id="KW-1185">Reference proteome</keyword>
<dbReference type="RefSeq" id="WP_271188596.1">
    <property type="nucleotide sequence ID" value="NZ_BSFJ01000004.1"/>
</dbReference>
<evidence type="ECO:0000313" key="1">
    <source>
        <dbReference type="EMBL" id="GLK70795.1"/>
    </source>
</evidence>
<accession>A0A9W6MYC2</accession>
<gene>
    <name evidence="1" type="ORF">GCM10017643_09100</name>
</gene>
<organism evidence="1 2">
    <name type="scientific">Ancylobacter dichloromethanicus</name>
    <dbReference type="NCBI Taxonomy" id="518825"/>
    <lineage>
        <taxon>Bacteria</taxon>
        <taxon>Pseudomonadati</taxon>
        <taxon>Pseudomonadota</taxon>
        <taxon>Alphaproteobacteria</taxon>
        <taxon>Hyphomicrobiales</taxon>
        <taxon>Xanthobacteraceae</taxon>
        <taxon>Ancylobacter</taxon>
    </lineage>
</organism>
<dbReference type="PROSITE" id="PS51257">
    <property type="entry name" value="PROKAR_LIPOPROTEIN"/>
    <property type="match status" value="1"/>
</dbReference>
<dbReference type="PANTHER" id="PTHR36513:SF1">
    <property type="entry name" value="TRANSMEMBRANE PROTEIN"/>
    <property type="match status" value="1"/>
</dbReference>
<name>A0A9W6MYC2_9HYPH</name>
<evidence type="ECO:0000313" key="2">
    <source>
        <dbReference type="Proteomes" id="UP001143370"/>
    </source>
</evidence>